<keyword evidence="3" id="KW-1003">Cell membrane</keyword>
<keyword evidence="2" id="KW-0813">Transport</keyword>
<feature type="transmembrane region" description="Helical" evidence="8">
    <location>
        <begin position="172"/>
        <end position="192"/>
    </location>
</feature>
<dbReference type="AlphaFoldDB" id="A0A6J7IWT2"/>
<accession>A0A6J7IWT2</accession>
<keyword evidence="6 8" id="KW-1133">Transmembrane helix</keyword>
<evidence type="ECO:0000256" key="7">
    <source>
        <dbReference type="ARBA" id="ARBA00023136"/>
    </source>
</evidence>
<dbReference type="SUPFAM" id="SSF161098">
    <property type="entry name" value="MetI-like"/>
    <property type="match status" value="1"/>
</dbReference>
<evidence type="ECO:0000259" key="9">
    <source>
        <dbReference type="PROSITE" id="PS50928"/>
    </source>
</evidence>
<dbReference type="EMBL" id="CAFBMR010000185">
    <property type="protein sequence ID" value="CAB4934727.1"/>
    <property type="molecule type" value="Genomic_DNA"/>
</dbReference>
<proteinExistence type="predicted"/>
<feature type="transmembrane region" description="Helical" evidence="8">
    <location>
        <begin position="82"/>
        <end position="102"/>
    </location>
</feature>
<feature type="transmembrane region" description="Helical" evidence="8">
    <location>
        <begin position="122"/>
        <end position="143"/>
    </location>
</feature>
<feature type="domain" description="ABC transmembrane type-1" evidence="9">
    <location>
        <begin position="45"/>
        <end position="246"/>
    </location>
</feature>
<evidence type="ECO:0000256" key="2">
    <source>
        <dbReference type="ARBA" id="ARBA00022448"/>
    </source>
</evidence>
<dbReference type="NCBIfam" id="TIGR02141">
    <property type="entry name" value="modB_ABC"/>
    <property type="match status" value="1"/>
</dbReference>
<dbReference type="InterPro" id="IPR035906">
    <property type="entry name" value="MetI-like_sf"/>
</dbReference>
<dbReference type="PANTHER" id="PTHR30183">
    <property type="entry name" value="MOLYBDENUM TRANSPORT SYSTEM PERMEASE PROTEIN MODB"/>
    <property type="match status" value="1"/>
</dbReference>
<organism evidence="10">
    <name type="scientific">freshwater metagenome</name>
    <dbReference type="NCBI Taxonomy" id="449393"/>
    <lineage>
        <taxon>unclassified sequences</taxon>
        <taxon>metagenomes</taxon>
        <taxon>ecological metagenomes</taxon>
    </lineage>
</organism>
<keyword evidence="5 8" id="KW-0812">Transmembrane</keyword>
<evidence type="ECO:0000256" key="5">
    <source>
        <dbReference type="ARBA" id="ARBA00022692"/>
    </source>
</evidence>
<dbReference type="PANTHER" id="PTHR30183:SF3">
    <property type="entry name" value="MOLYBDENUM TRANSPORT SYSTEM PERMEASE PROTEIN MODB"/>
    <property type="match status" value="1"/>
</dbReference>
<dbReference type="CDD" id="cd06261">
    <property type="entry name" value="TM_PBP2"/>
    <property type="match status" value="1"/>
</dbReference>
<feature type="transmembrane region" description="Helical" evidence="8">
    <location>
        <begin position="227"/>
        <end position="246"/>
    </location>
</feature>
<evidence type="ECO:0000256" key="1">
    <source>
        <dbReference type="ARBA" id="ARBA00004651"/>
    </source>
</evidence>
<feature type="transmembrane region" description="Helical" evidence="8">
    <location>
        <begin position="50"/>
        <end position="70"/>
    </location>
</feature>
<gene>
    <name evidence="10" type="ORF">UFOPK3610_02136</name>
</gene>
<sequence>MPVVVLVMAAIGLLFLAVPILGLLLRAPWTRMPELLTAPESLLALRLSLVTSLAATAICIVLGVPIAWALARARHATWIRAIVLLPLVLPPVVGGVALLIAFGRRGIIGGPIYDWTGIQFPFTTWGVIIAEAFVAMPFLIITVEGALRGLQPKFEEAAAVMGASRWVIMRRVTLPMVLPSLIAGAVLCWARALGEFGATVTFAGNFPGVTQTLPLAIYSALETNRDAAIALSVVLLLVCAAVLIALRDRYFRRLS</sequence>
<dbReference type="InterPro" id="IPR011867">
    <property type="entry name" value="ModB_ABC"/>
</dbReference>
<name>A0A6J7IWT2_9ZZZZ</name>
<evidence type="ECO:0000256" key="8">
    <source>
        <dbReference type="SAM" id="Phobius"/>
    </source>
</evidence>
<evidence type="ECO:0000256" key="4">
    <source>
        <dbReference type="ARBA" id="ARBA00022505"/>
    </source>
</evidence>
<dbReference type="GO" id="GO:0015098">
    <property type="term" value="F:molybdate ion transmembrane transporter activity"/>
    <property type="evidence" value="ECO:0007669"/>
    <property type="project" value="InterPro"/>
</dbReference>
<keyword evidence="4" id="KW-0500">Molybdenum</keyword>
<dbReference type="Pfam" id="PF00528">
    <property type="entry name" value="BPD_transp_1"/>
    <property type="match status" value="1"/>
</dbReference>
<dbReference type="InterPro" id="IPR006469">
    <property type="entry name" value="NifC_ABC_porter"/>
</dbReference>
<evidence type="ECO:0000256" key="6">
    <source>
        <dbReference type="ARBA" id="ARBA00022989"/>
    </source>
</evidence>
<protein>
    <submittedName>
        <fullName evidence="10">Unannotated protein</fullName>
    </submittedName>
</protein>
<comment type="subcellular location">
    <subcellularLocation>
        <location evidence="1">Cell membrane</location>
        <topology evidence="1">Multi-pass membrane protein</topology>
    </subcellularLocation>
</comment>
<reference evidence="10" key="1">
    <citation type="submission" date="2020-05" db="EMBL/GenBank/DDBJ databases">
        <authorList>
            <person name="Chiriac C."/>
            <person name="Salcher M."/>
            <person name="Ghai R."/>
            <person name="Kavagutti S V."/>
        </authorList>
    </citation>
    <scope>NUCLEOTIDE SEQUENCE</scope>
</reference>
<evidence type="ECO:0000256" key="3">
    <source>
        <dbReference type="ARBA" id="ARBA00022475"/>
    </source>
</evidence>
<dbReference type="InterPro" id="IPR000515">
    <property type="entry name" value="MetI-like"/>
</dbReference>
<keyword evidence="7 8" id="KW-0472">Membrane</keyword>
<dbReference type="Gene3D" id="1.10.3720.10">
    <property type="entry name" value="MetI-like"/>
    <property type="match status" value="1"/>
</dbReference>
<dbReference type="GO" id="GO:0005886">
    <property type="term" value="C:plasma membrane"/>
    <property type="evidence" value="ECO:0007669"/>
    <property type="project" value="UniProtKB-SubCell"/>
</dbReference>
<dbReference type="PROSITE" id="PS50928">
    <property type="entry name" value="ABC_TM1"/>
    <property type="match status" value="1"/>
</dbReference>
<evidence type="ECO:0000313" key="10">
    <source>
        <dbReference type="EMBL" id="CAB4934727.1"/>
    </source>
</evidence>
<dbReference type="NCBIfam" id="TIGR01581">
    <property type="entry name" value="Mo_ABC_porter"/>
    <property type="match status" value="1"/>
</dbReference>